<accession>A0AA48K7P8</accession>
<sequence length="440" mass="49051">MARTRFLIVITMLLASPFILTAQKVQAVPNKPVPTELILEPWIIGSETAAQWNGLLPTVNAPAHRSKAYPGQHLTLAVGAQGKDRDLLLREGTYTFTVAFRGAAQSFQGLHPSQTRRIKAEGADFVLSVLKEAKVDSGKLEDAVSMISLALFEVDWVVPAEAKDGTATFGGTFTSSTGKVTPLKDRTVEILSFDRIAKEGGFKDQKESNDWMMTYYQHPEPSRLLHALRMEKDNPASKQPNGIAFKVAVLKSSSLAAQDLLLRLKGEDRSLRGFALLLLSEAGYDLTSYLKTLTEEEQAWFEKAREAASALPDPYDLRPDASDLYRVTTRMDMLWSLFLVTGDQEPVRAVSQPLAWRDDWKVFTKMRDEYQKTGKRTNGMSIELVRAMAYGASGWSLGSFVRHHPLVTDFVEAWKQDATIPKVIQEELGTLITNPAFKRQ</sequence>
<dbReference type="Proteomes" id="UP001238179">
    <property type="component" value="Chromosome"/>
</dbReference>
<dbReference type="AlphaFoldDB" id="A0AA48K7P8"/>
<keyword evidence="1" id="KW-0732">Signal</keyword>
<evidence type="ECO:0000313" key="3">
    <source>
        <dbReference type="Proteomes" id="UP001238179"/>
    </source>
</evidence>
<dbReference type="KEGG" id="msil:METEAL_05190"/>
<feature type="chain" id="PRO_5041385937" evidence="1">
    <location>
        <begin position="28"/>
        <end position="440"/>
    </location>
</feature>
<evidence type="ECO:0000313" key="2">
    <source>
        <dbReference type="EMBL" id="BDU71345.1"/>
    </source>
</evidence>
<organism evidence="2 3">
    <name type="scientific">Mesoterricola silvestris</name>
    <dbReference type="NCBI Taxonomy" id="2927979"/>
    <lineage>
        <taxon>Bacteria</taxon>
        <taxon>Pseudomonadati</taxon>
        <taxon>Acidobacteriota</taxon>
        <taxon>Holophagae</taxon>
        <taxon>Holophagales</taxon>
        <taxon>Holophagaceae</taxon>
        <taxon>Mesoterricola</taxon>
    </lineage>
</organism>
<dbReference type="EMBL" id="AP027080">
    <property type="protein sequence ID" value="BDU71345.1"/>
    <property type="molecule type" value="Genomic_DNA"/>
</dbReference>
<evidence type="ECO:0000256" key="1">
    <source>
        <dbReference type="SAM" id="SignalP"/>
    </source>
</evidence>
<proteinExistence type="predicted"/>
<reference evidence="3" key="1">
    <citation type="journal article" date="2023" name="Int. J. Syst. Evol. Microbiol.">
        <title>Mesoterricola silvestris gen. nov., sp. nov., Mesoterricola sediminis sp. nov., Geothrix oryzae sp. nov., Geothrix edaphica sp. nov., Geothrix rubra sp. nov., and Geothrix limicola sp. nov., six novel members of Acidobacteriota isolated from soils.</title>
        <authorList>
            <person name="Itoh H."/>
            <person name="Sugisawa Y."/>
            <person name="Mise K."/>
            <person name="Xu Z."/>
            <person name="Kuniyasu M."/>
            <person name="Ushijima N."/>
            <person name="Kawano K."/>
            <person name="Kobayashi E."/>
            <person name="Shiratori Y."/>
            <person name="Masuda Y."/>
            <person name="Senoo K."/>
        </authorList>
    </citation>
    <scope>NUCLEOTIDE SEQUENCE [LARGE SCALE GENOMIC DNA]</scope>
    <source>
        <strain evidence="3">W79</strain>
    </source>
</reference>
<name>A0AA48K7P8_9BACT</name>
<feature type="signal peptide" evidence="1">
    <location>
        <begin position="1"/>
        <end position="27"/>
    </location>
</feature>
<gene>
    <name evidence="2" type="ORF">METEAL_05190</name>
</gene>
<keyword evidence="3" id="KW-1185">Reference proteome</keyword>
<protein>
    <submittedName>
        <fullName evidence="2">Uncharacterized protein</fullName>
    </submittedName>
</protein>